<dbReference type="RefSeq" id="WP_088367570.1">
    <property type="nucleotide sequence ID" value="NZ_NBBI01000004.1"/>
</dbReference>
<accession>A0A245ZHM1</accession>
<dbReference type="OrthoDB" id="9152855at2"/>
<evidence type="ECO:0000313" key="2">
    <source>
        <dbReference type="Proteomes" id="UP000197290"/>
    </source>
</evidence>
<proteinExistence type="predicted"/>
<evidence type="ECO:0000313" key="1">
    <source>
        <dbReference type="EMBL" id="OWK29242.1"/>
    </source>
</evidence>
<dbReference type="EMBL" id="NBBI01000004">
    <property type="protein sequence ID" value="OWK29242.1"/>
    <property type="molecule type" value="Genomic_DNA"/>
</dbReference>
<dbReference type="AlphaFoldDB" id="A0A245ZHM1"/>
<reference evidence="1 2" key="1">
    <citation type="submission" date="2017-03" db="EMBL/GenBank/DDBJ databases">
        <title>Genome sequence of Sphingomonas dokdonensis DSM 21029.</title>
        <authorList>
            <person name="Poehlein A."/>
            <person name="Wuebbeler J.H."/>
            <person name="Steinbuechel A."/>
            <person name="Daniel R."/>
        </authorList>
    </citation>
    <scope>NUCLEOTIDE SEQUENCE [LARGE SCALE GENOMIC DNA]</scope>
    <source>
        <strain evidence="1 2">DSM 21029</strain>
    </source>
</reference>
<sequence>MSIKLDNRVTPSLHPANVTNLPGYDDATKGYVAGAERALKEAYEGVAAVFDAGEAVKRDLSMTEAGRTIKVDDMAQRVFKKCAALFDTEHSNLSKGIAQIEEKLNAPVNARAAHPIAAEIRAYIRAMPESDRPGFVFAAITRGDLVTAEAALAGPSYLCGLTPEGHAALLRKYHEQAAPEEAAKLAVMQGALKLLGNRGGMIFTALEQAVGAKPHEVQALRQAKARADKALTVRLIQN</sequence>
<dbReference type="Proteomes" id="UP000197290">
    <property type="component" value="Unassembled WGS sequence"/>
</dbReference>
<gene>
    <name evidence="1" type="ORF">SPDO_22230</name>
</gene>
<protein>
    <submittedName>
        <fullName evidence="1">Uncharacterized protein</fullName>
    </submittedName>
</protein>
<keyword evidence="2" id="KW-1185">Reference proteome</keyword>
<organism evidence="1 2">
    <name type="scientific">Sphingomonas dokdonensis</name>
    <dbReference type="NCBI Taxonomy" id="344880"/>
    <lineage>
        <taxon>Bacteria</taxon>
        <taxon>Pseudomonadati</taxon>
        <taxon>Pseudomonadota</taxon>
        <taxon>Alphaproteobacteria</taxon>
        <taxon>Sphingomonadales</taxon>
        <taxon>Sphingomonadaceae</taxon>
        <taxon>Sphingomonas</taxon>
    </lineage>
</organism>
<name>A0A245ZHM1_9SPHN</name>
<comment type="caution">
    <text evidence="1">The sequence shown here is derived from an EMBL/GenBank/DDBJ whole genome shotgun (WGS) entry which is preliminary data.</text>
</comment>